<dbReference type="Pfam" id="PF22612">
    <property type="entry name" value="GH113"/>
    <property type="match status" value="1"/>
</dbReference>
<evidence type="ECO:0000313" key="3">
    <source>
        <dbReference type="Proteomes" id="UP001500635"/>
    </source>
</evidence>
<feature type="transmembrane region" description="Helical" evidence="1">
    <location>
        <begin position="53"/>
        <end position="74"/>
    </location>
</feature>
<dbReference type="RefSeq" id="WP_344993558.1">
    <property type="nucleotide sequence ID" value="NZ_BAABFR010000019.1"/>
</dbReference>
<gene>
    <name evidence="2" type="ORF">GCM10023147_16420</name>
</gene>
<protein>
    <submittedName>
        <fullName evidence="2">Uncharacterized protein</fullName>
    </submittedName>
</protein>
<proteinExistence type="predicted"/>
<dbReference type="Proteomes" id="UP001500635">
    <property type="component" value="Unassembled WGS sequence"/>
</dbReference>
<keyword evidence="1" id="KW-1133">Transmembrane helix</keyword>
<keyword evidence="1" id="KW-0812">Transmembrane</keyword>
<dbReference type="EMBL" id="BAABFR010000019">
    <property type="protein sequence ID" value="GAA4389541.1"/>
    <property type="molecule type" value="Genomic_DNA"/>
</dbReference>
<evidence type="ECO:0000256" key="1">
    <source>
        <dbReference type="SAM" id="Phobius"/>
    </source>
</evidence>
<evidence type="ECO:0000313" key="2">
    <source>
        <dbReference type="EMBL" id="GAA4389541.1"/>
    </source>
</evidence>
<accession>A0ABP8JEF7</accession>
<reference evidence="3" key="1">
    <citation type="journal article" date="2019" name="Int. J. Syst. Evol. Microbiol.">
        <title>The Global Catalogue of Microorganisms (GCM) 10K type strain sequencing project: providing services to taxonomists for standard genome sequencing and annotation.</title>
        <authorList>
            <consortium name="The Broad Institute Genomics Platform"/>
            <consortium name="The Broad Institute Genome Sequencing Center for Infectious Disease"/>
            <person name="Wu L."/>
            <person name="Ma J."/>
        </authorList>
    </citation>
    <scope>NUCLEOTIDE SEQUENCE [LARGE SCALE GENOMIC DNA]</scope>
    <source>
        <strain evidence="3">JCM 17688</strain>
    </source>
</reference>
<keyword evidence="1" id="KW-0472">Membrane</keyword>
<comment type="caution">
    <text evidence="2">The sequence shown here is derived from an EMBL/GenBank/DDBJ whole genome shotgun (WGS) entry which is preliminary data.</text>
</comment>
<feature type="transmembrane region" description="Helical" evidence="1">
    <location>
        <begin position="107"/>
        <end position="130"/>
    </location>
</feature>
<dbReference type="CDD" id="cd19608">
    <property type="entry name" value="GH113_mannanase-like"/>
    <property type="match status" value="1"/>
</dbReference>
<keyword evidence="3" id="KW-1185">Reference proteome</keyword>
<organism evidence="2 3">
    <name type="scientific">Tsukamurella soli</name>
    <dbReference type="NCBI Taxonomy" id="644556"/>
    <lineage>
        <taxon>Bacteria</taxon>
        <taxon>Bacillati</taxon>
        <taxon>Actinomycetota</taxon>
        <taxon>Actinomycetes</taxon>
        <taxon>Mycobacteriales</taxon>
        <taxon>Tsukamurellaceae</taxon>
        <taxon>Tsukamurella</taxon>
    </lineage>
</organism>
<sequence>MSPRRSSKKSRDNDLRRYIGTLILLTILTSATALLASLACGVGSTGWKLHNLRVVWETAAVALVVLAGVLWLHIGHEARRYEELARIRAENKIQNAPFKQVQRGARFAPYLVVAALVLLVASSGSGAQMVRGTTSTALRQEAQSGSGYVFQKGVQVRLDTRGDSTVMNNVAKRSVSYVSGLGANSIGITIPIYVDGDRPTKVYAGPRTATPDGLRILLEYARAKQLRTMVRYIVDDNSVRADGADDAWRKSIAPVNVTKWFTDYQTLIDSYLPTIIGQHVDEFVVGTELGSLNIYPSQWRRLCEHIRQAGYRGLLTYALNWDDHDTARMPFTSWGIDAYPRTSLGDSATVGELRTAIAEWLQTVPRAVRSELTFQEVGISALPNSYKTPWFVSAGPVTQRLRPVMQARWFQAMCDVAKTSSIHGIYYWVVDTNRDPTTANPKTDPPDNWIGRPAENVIRRCFHE</sequence>
<dbReference type="InterPro" id="IPR017853">
    <property type="entry name" value="GH"/>
</dbReference>
<dbReference type="InterPro" id="IPR055151">
    <property type="entry name" value="GH113"/>
</dbReference>
<feature type="transmembrane region" description="Helical" evidence="1">
    <location>
        <begin position="21"/>
        <end position="47"/>
    </location>
</feature>
<name>A0ABP8JEF7_9ACTN</name>
<dbReference type="SUPFAM" id="SSF51445">
    <property type="entry name" value="(Trans)glycosidases"/>
    <property type="match status" value="1"/>
</dbReference>
<dbReference type="Gene3D" id="3.20.20.80">
    <property type="entry name" value="Glycosidases"/>
    <property type="match status" value="1"/>
</dbReference>